<feature type="binding site" description="axial binding residue" evidence="8">
    <location>
        <position position="468"/>
    </location>
    <ligand>
        <name>heme</name>
        <dbReference type="ChEBI" id="CHEBI:30413"/>
    </ligand>
    <ligandPart>
        <name>Fe</name>
        <dbReference type="ChEBI" id="CHEBI:18248"/>
    </ligandPart>
</feature>
<comment type="caution">
    <text evidence="10">The sequence shown here is derived from an EMBL/GenBank/DDBJ whole genome shotgun (WGS) entry which is preliminary data.</text>
</comment>
<dbReference type="RefSeq" id="XP_024711264.1">
    <property type="nucleotide sequence ID" value="XM_024860540.1"/>
</dbReference>
<dbReference type="PRINTS" id="PR00385">
    <property type="entry name" value="P450"/>
</dbReference>
<dbReference type="InterPro" id="IPR002974">
    <property type="entry name" value="Cyt_P450_E_CYP52_ascomycetes"/>
</dbReference>
<dbReference type="CDD" id="cd11063">
    <property type="entry name" value="CYP52"/>
    <property type="match status" value="1"/>
</dbReference>
<protein>
    <recommendedName>
        <fullName evidence="12">Cytochrome P450</fullName>
    </recommendedName>
</protein>
<dbReference type="OrthoDB" id="1470350at2759"/>
<evidence type="ECO:0000256" key="9">
    <source>
        <dbReference type="RuleBase" id="RU000461"/>
    </source>
</evidence>
<evidence type="ECO:0000256" key="1">
    <source>
        <dbReference type="ARBA" id="ARBA00001971"/>
    </source>
</evidence>
<dbReference type="GO" id="GO:0005506">
    <property type="term" value="F:iron ion binding"/>
    <property type="evidence" value="ECO:0007669"/>
    <property type="project" value="InterPro"/>
</dbReference>
<dbReference type="InterPro" id="IPR001128">
    <property type="entry name" value="Cyt_P450"/>
</dbReference>
<comment type="cofactor">
    <cofactor evidence="1 8">
        <name>heme</name>
        <dbReference type="ChEBI" id="CHEBI:30413"/>
    </cofactor>
</comment>
<evidence type="ECO:0000256" key="3">
    <source>
        <dbReference type="ARBA" id="ARBA00022617"/>
    </source>
</evidence>
<dbReference type="PANTHER" id="PTHR24287:SF1">
    <property type="entry name" value="P450, PUTATIVE (EUROFUNG)-RELATED"/>
    <property type="match status" value="1"/>
</dbReference>
<evidence type="ECO:0000256" key="6">
    <source>
        <dbReference type="ARBA" id="ARBA00023004"/>
    </source>
</evidence>
<evidence type="ECO:0000313" key="10">
    <source>
        <dbReference type="EMBL" id="PSK33680.1"/>
    </source>
</evidence>
<keyword evidence="4 8" id="KW-0479">Metal-binding</keyword>
<keyword evidence="11" id="KW-1185">Reference proteome</keyword>
<keyword evidence="6 8" id="KW-0408">Iron</keyword>
<dbReference type="GeneID" id="36568619"/>
<proteinExistence type="inferred from homology"/>
<evidence type="ECO:0000256" key="4">
    <source>
        <dbReference type="ARBA" id="ARBA00022723"/>
    </source>
</evidence>
<dbReference type="GO" id="GO:0020037">
    <property type="term" value="F:heme binding"/>
    <property type="evidence" value="ECO:0007669"/>
    <property type="project" value="InterPro"/>
</dbReference>
<dbReference type="SUPFAM" id="SSF48264">
    <property type="entry name" value="Cytochrome P450"/>
    <property type="match status" value="1"/>
</dbReference>
<evidence type="ECO:0000256" key="5">
    <source>
        <dbReference type="ARBA" id="ARBA00023002"/>
    </source>
</evidence>
<evidence type="ECO:0000256" key="2">
    <source>
        <dbReference type="ARBA" id="ARBA00010617"/>
    </source>
</evidence>
<gene>
    <name evidence="10" type="ORF">C7M61_005233</name>
</gene>
<sequence>MALLDSSAWMRLDRILVVVLLLVVAKWTLQYFRHRQLAKKWNTEPVKNHKLFLQTVPEIFSHRKDTALGFLLERMFSRFEKSNSDTLSLSIPASSGTLMITMNPENMKAMLLTQFSDFSIGVRKQAFGPLLGNGIFASEGQHWKHSRTLLKPQFVREQISHVKMLEPHVQMLARHIHANKGYFDIQLLFHRFTLDAGTQFLFGESVNDLRDETIGFDPQENYIEGRDEFNSALTFVQSYLIKRLALFDFYWIANNKKFRQSVRDIHSYTDNFVNRALELKPEEIEARSRQGYTFLYELVKDTRNPVDIRDQLLNIMLAGRSTTASLLLTAMSELSRNPEVWKKLREEVLMQFGTGECPEELDSITFESLKKCNYLKWVVNETLRVYPPVSLNLREALKDTTLPSGGGKDGNAPIFVPKGSRVIFLIYCVQRLKKHYGEDADVFRPERWADLQRIGWAFMPFGSGPRICLGQQFALTEALYVLVRLAQMFETLEGDGSPYPAKKEANATLRYMNGVNVKMY</sequence>
<keyword evidence="7 9" id="KW-0503">Monooxygenase</keyword>
<evidence type="ECO:0008006" key="12">
    <source>
        <dbReference type="Google" id="ProtNLM"/>
    </source>
</evidence>
<comment type="similarity">
    <text evidence="2 9">Belongs to the cytochrome P450 family.</text>
</comment>
<dbReference type="InterPro" id="IPR002402">
    <property type="entry name" value="Cyt_P450_E_grp-II"/>
</dbReference>
<name>A0A2P7YCJ1_9ASCO</name>
<dbReference type="VEuPathDB" id="FungiDB:C7M61_005233"/>
<dbReference type="PANTHER" id="PTHR24287">
    <property type="entry name" value="P450, PUTATIVE (EUROFUNG)-RELATED"/>
    <property type="match status" value="1"/>
</dbReference>
<dbReference type="Proteomes" id="UP000241107">
    <property type="component" value="Unassembled WGS sequence"/>
</dbReference>
<dbReference type="GO" id="GO:0016712">
    <property type="term" value="F:oxidoreductase activity, acting on paired donors, with incorporation or reduction of molecular oxygen, reduced flavin or flavoprotein as one donor, and incorporation of one atom of oxygen"/>
    <property type="evidence" value="ECO:0007669"/>
    <property type="project" value="InterPro"/>
</dbReference>
<dbReference type="EMBL" id="PYFQ01000024">
    <property type="protein sequence ID" value="PSK33680.1"/>
    <property type="molecule type" value="Genomic_DNA"/>
</dbReference>
<accession>A0A2P7YCJ1</accession>
<dbReference type="PRINTS" id="PR01239">
    <property type="entry name" value="EP450IICYP52"/>
</dbReference>
<keyword evidence="3 8" id="KW-0349">Heme</keyword>
<dbReference type="PRINTS" id="PR00464">
    <property type="entry name" value="EP450II"/>
</dbReference>
<reference evidence="10 11" key="1">
    <citation type="submission" date="2018-03" db="EMBL/GenBank/DDBJ databases">
        <title>Candida pseudohaemulonii genome assembly and annotation.</title>
        <authorList>
            <person name="Munoz J.F."/>
            <person name="Gade L.G."/>
            <person name="Chow N.A."/>
            <person name="Litvintseva A.P."/>
            <person name="Loparev V.N."/>
            <person name="Cuomo C.A."/>
        </authorList>
    </citation>
    <scope>NUCLEOTIDE SEQUENCE [LARGE SCALE GENOMIC DNA]</scope>
    <source>
        <strain evidence="10 11">B12108</strain>
    </source>
</reference>
<dbReference type="PROSITE" id="PS00086">
    <property type="entry name" value="CYTOCHROME_P450"/>
    <property type="match status" value="1"/>
</dbReference>
<keyword evidence="5 9" id="KW-0560">Oxidoreductase</keyword>
<dbReference type="STRING" id="418784.A0A2P7YCJ1"/>
<organism evidence="10 11">
    <name type="scientific">Candidozyma pseudohaemuli</name>
    <dbReference type="NCBI Taxonomy" id="418784"/>
    <lineage>
        <taxon>Eukaryota</taxon>
        <taxon>Fungi</taxon>
        <taxon>Dikarya</taxon>
        <taxon>Ascomycota</taxon>
        <taxon>Saccharomycotina</taxon>
        <taxon>Pichiomycetes</taxon>
        <taxon>Metschnikowiaceae</taxon>
        <taxon>Candidozyma</taxon>
    </lineage>
</organism>
<dbReference type="InterPro" id="IPR036396">
    <property type="entry name" value="Cyt_P450_sf"/>
</dbReference>
<dbReference type="InterPro" id="IPR017972">
    <property type="entry name" value="Cyt_P450_CS"/>
</dbReference>
<evidence type="ECO:0000256" key="8">
    <source>
        <dbReference type="PIRSR" id="PIRSR602402-1"/>
    </source>
</evidence>
<dbReference type="InterPro" id="IPR047146">
    <property type="entry name" value="Cyt_P450_E_CYP52_fungi"/>
</dbReference>
<dbReference type="Pfam" id="PF00067">
    <property type="entry name" value="p450"/>
    <property type="match status" value="1"/>
</dbReference>
<dbReference type="AlphaFoldDB" id="A0A2P7YCJ1"/>
<dbReference type="Gene3D" id="1.10.630.10">
    <property type="entry name" value="Cytochrome P450"/>
    <property type="match status" value="1"/>
</dbReference>
<evidence type="ECO:0000313" key="11">
    <source>
        <dbReference type="Proteomes" id="UP000241107"/>
    </source>
</evidence>
<evidence type="ECO:0000256" key="7">
    <source>
        <dbReference type="ARBA" id="ARBA00023033"/>
    </source>
</evidence>